<dbReference type="EMBL" id="CAKXAJ010013952">
    <property type="protein sequence ID" value="CAH2216086.1"/>
    <property type="molecule type" value="Genomic_DNA"/>
</dbReference>
<dbReference type="AlphaFoldDB" id="A0A8S4QPT6"/>
<evidence type="ECO:0000313" key="2">
    <source>
        <dbReference type="EMBL" id="CAH2216086.1"/>
    </source>
</evidence>
<accession>A0A8S4QPT6</accession>
<feature type="non-terminal residue" evidence="2">
    <location>
        <position position="99"/>
    </location>
</feature>
<evidence type="ECO:0000256" key="1">
    <source>
        <dbReference type="SAM" id="MobiDB-lite"/>
    </source>
</evidence>
<organism evidence="2 3">
    <name type="scientific">Pararge aegeria aegeria</name>
    <dbReference type="NCBI Taxonomy" id="348720"/>
    <lineage>
        <taxon>Eukaryota</taxon>
        <taxon>Metazoa</taxon>
        <taxon>Ecdysozoa</taxon>
        <taxon>Arthropoda</taxon>
        <taxon>Hexapoda</taxon>
        <taxon>Insecta</taxon>
        <taxon>Pterygota</taxon>
        <taxon>Neoptera</taxon>
        <taxon>Endopterygota</taxon>
        <taxon>Lepidoptera</taxon>
        <taxon>Glossata</taxon>
        <taxon>Ditrysia</taxon>
        <taxon>Papilionoidea</taxon>
        <taxon>Nymphalidae</taxon>
        <taxon>Satyrinae</taxon>
        <taxon>Satyrini</taxon>
        <taxon>Parargina</taxon>
        <taxon>Pararge</taxon>
    </lineage>
</organism>
<evidence type="ECO:0000313" key="3">
    <source>
        <dbReference type="Proteomes" id="UP000838756"/>
    </source>
</evidence>
<name>A0A8S4QPT6_9NEOP</name>
<feature type="compositionally biased region" description="Acidic residues" evidence="1">
    <location>
        <begin position="55"/>
        <end position="64"/>
    </location>
</feature>
<dbReference type="OrthoDB" id="5582218at2759"/>
<sequence length="99" mass="11115">SVKTWETDIDLQCISVGQDLLASLDEMTLSRLWGHEEAEHSPSLRGTSPQPLWFGEEDAIELDTEVPRDAKKEPGKEHSPKPGELFKELQTTVHHAKAK</sequence>
<keyword evidence="3" id="KW-1185">Reference proteome</keyword>
<feature type="compositionally biased region" description="Basic and acidic residues" evidence="1">
    <location>
        <begin position="65"/>
        <end position="87"/>
    </location>
</feature>
<feature type="non-terminal residue" evidence="2">
    <location>
        <position position="1"/>
    </location>
</feature>
<dbReference type="Proteomes" id="UP000838756">
    <property type="component" value="Unassembled WGS sequence"/>
</dbReference>
<reference evidence="2" key="1">
    <citation type="submission" date="2022-03" db="EMBL/GenBank/DDBJ databases">
        <authorList>
            <person name="Lindestad O."/>
        </authorList>
    </citation>
    <scope>NUCLEOTIDE SEQUENCE</scope>
</reference>
<protein>
    <submittedName>
        <fullName evidence="2">Jg21305 protein</fullName>
    </submittedName>
</protein>
<gene>
    <name evidence="2" type="primary">jg21305</name>
    <name evidence="2" type="ORF">PAEG_LOCUS4155</name>
</gene>
<comment type="caution">
    <text evidence="2">The sequence shown here is derived from an EMBL/GenBank/DDBJ whole genome shotgun (WGS) entry which is preliminary data.</text>
</comment>
<proteinExistence type="predicted"/>
<feature type="region of interest" description="Disordered" evidence="1">
    <location>
        <begin position="36"/>
        <end position="99"/>
    </location>
</feature>